<dbReference type="InterPro" id="IPR016040">
    <property type="entry name" value="NAD(P)-bd_dom"/>
</dbReference>
<reference evidence="2" key="1">
    <citation type="journal article" date="2019" name="PLoS Negl. Trop. Dis.">
        <title>Revisiting the worldwide diversity of Leptospira species in the environment.</title>
        <authorList>
            <person name="Vincent A.T."/>
            <person name="Schiettekatte O."/>
            <person name="Bourhy P."/>
            <person name="Veyrier F.J."/>
            <person name="Picardeau M."/>
        </authorList>
    </citation>
    <scope>NUCLEOTIDE SEQUENCE [LARGE SCALE GENOMIC DNA]</scope>
    <source>
        <strain evidence="2">201400974</strain>
    </source>
</reference>
<dbReference type="InterPro" id="IPR051606">
    <property type="entry name" value="Polyketide_Oxido-like"/>
</dbReference>
<organism evidence="2 3">
    <name type="scientific">Leptospira ilyithenensis</name>
    <dbReference type="NCBI Taxonomy" id="2484901"/>
    <lineage>
        <taxon>Bacteria</taxon>
        <taxon>Pseudomonadati</taxon>
        <taxon>Spirochaetota</taxon>
        <taxon>Spirochaetia</taxon>
        <taxon>Leptospirales</taxon>
        <taxon>Leptospiraceae</taxon>
        <taxon>Leptospira</taxon>
    </lineage>
</organism>
<name>A0A4V3JWL2_9LEPT</name>
<dbReference type="AlphaFoldDB" id="A0A4V3JWL2"/>
<gene>
    <name evidence="2" type="ORF">EHS11_19130</name>
</gene>
<dbReference type="InterPro" id="IPR036291">
    <property type="entry name" value="NAD(P)-bd_dom_sf"/>
</dbReference>
<evidence type="ECO:0000259" key="1">
    <source>
        <dbReference type="Pfam" id="PF13460"/>
    </source>
</evidence>
<keyword evidence="3" id="KW-1185">Reference proteome</keyword>
<dbReference type="EMBL" id="RQHV01000066">
    <property type="protein sequence ID" value="TGN06468.1"/>
    <property type="molecule type" value="Genomic_DNA"/>
</dbReference>
<dbReference type="Gene3D" id="3.40.50.720">
    <property type="entry name" value="NAD(P)-binding Rossmann-like Domain"/>
    <property type="match status" value="1"/>
</dbReference>
<dbReference type="Proteomes" id="UP000298264">
    <property type="component" value="Unassembled WGS sequence"/>
</dbReference>
<sequence length="215" mass="23932">MKLTLIGATGFIGSKVLEEALDRGYQITAVLRDPSKLTVEHKNLKKVKADIFDKEILTKIISETDGVLNSYNPGWTDPNIRENVIKGSLSIIEATKKSGVKRFLIMGGAGSLEVAPDLQLLDTPEFPKEYFHAADAVREVLKFLKTEKELEWSFLSPSAVIDPTMAKTGNYRTETNSLLVDSEGKSQISLGDLAKAFVDEVEERKHIRERFTVGY</sequence>
<dbReference type="OrthoDB" id="9785372at2"/>
<dbReference type="GO" id="GO:0016646">
    <property type="term" value="F:oxidoreductase activity, acting on the CH-NH group of donors, NAD or NADP as acceptor"/>
    <property type="evidence" value="ECO:0007669"/>
    <property type="project" value="TreeGrafter"/>
</dbReference>
<dbReference type="PANTHER" id="PTHR43355:SF2">
    <property type="entry name" value="FLAVIN REDUCTASE (NADPH)"/>
    <property type="match status" value="1"/>
</dbReference>
<dbReference type="CDD" id="cd05244">
    <property type="entry name" value="BVR-B_like_SDR_a"/>
    <property type="match status" value="1"/>
</dbReference>
<proteinExistence type="predicted"/>
<dbReference type="Pfam" id="PF13460">
    <property type="entry name" value="NAD_binding_10"/>
    <property type="match status" value="1"/>
</dbReference>
<protein>
    <submittedName>
        <fullName evidence="2">NAD-dependent epimerase/dehydratase family protein</fullName>
    </submittedName>
</protein>
<evidence type="ECO:0000313" key="3">
    <source>
        <dbReference type="Proteomes" id="UP000298264"/>
    </source>
</evidence>
<accession>A0A4V3JWL2</accession>
<comment type="caution">
    <text evidence="2">The sequence shown here is derived from an EMBL/GenBank/DDBJ whole genome shotgun (WGS) entry which is preliminary data.</text>
</comment>
<dbReference type="RefSeq" id="WP_135765989.1">
    <property type="nucleotide sequence ID" value="NZ_RQHV01000066.1"/>
</dbReference>
<feature type="domain" description="NAD(P)-binding" evidence="1">
    <location>
        <begin position="7"/>
        <end position="202"/>
    </location>
</feature>
<dbReference type="PANTHER" id="PTHR43355">
    <property type="entry name" value="FLAVIN REDUCTASE (NADPH)"/>
    <property type="match status" value="1"/>
</dbReference>
<dbReference type="SUPFAM" id="SSF51735">
    <property type="entry name" value="NAD(P)-binding Rossmann-fold domains"/>
    <property type="match status" value="1"/>
</dbReference>
<evidence type="ECO:0000313" key="2">
    <source>
        <dbReference type="EMBL" id="TGN06468.1"/>
    </source>
</evidence>